<keyword evidence="2" id="KW-1185">Reference proteome</keyword>
<dbReference type="AlphaFoldDB" id="A0A2R5EY99"/>
<dbReference type="InterPro" id="IPR058600">
    <property type="entry name" value="YhjD-like"/>
</dbReference>
<comment type="caution">
    <text evidence="1">The sequence shown here is derived from an EMBL/GenBank/DDBJ whole genome shotgun (WGS) entry which is preliminary data.</text>
</comment>
<reference evidence="1 2" key="1">
    <citation type="submission" date="2017-08" db="EMBL/GenBank/DDBJ databases">
        <title>Substantial Increase in Enzyme Production by Combined Drug-Resistance Mutations in Paenibacillus agaridevorans.</title>
        <authorList>
            <person name="Tanaka Y."/>
            <person name="Funane K."/>
            <person name="Hosaka T."/>
            <person name="Shiwa Y."/>
            <person name="Fujita N."/>
            <person name="Miyazaki T."/>
            <person name="Yoshikawa H."/>
            <person name="Murakami K."/>
            <person name="Kasahara K."/>
            <person name="Inaoka T."/>
            <person name="Hiraga Y."/>
            <person name="Ochi K."/>
        </authorList>
    </citation>
    <scope>NUCLEOTIDE SEQUENCE [LARGE SCALE GENOMIC DNA]</scope>
    <source>
        <strain evidence="1 2">T-3040</strain>
    </source>
</reference>
<sequence length="155" mass="18812">MSKLDGNERWKSKMLLTEHKEQYEKRYESKQVGRPTADELDQIRDYIMYPHMLTMIQKSIQDLSFMQVSLKGVLVRCMEYLMQRVTADYYALKKEFRLKNIKVIEEEMNDGILYFRYFCRGYEEKFGVVRESLRSEIIMRMTEYTKEIGQQLKLK</sequence>
<dbReference type="RefSeq" id="WP_108993291.1">
    <property type="nucleotide sequence ID" value="NZ_BDQX01000163.1"/>
</dbReference>
<gene>
    <name evidence="1" type="ORF">PAT3040_02903</name>
</gene>
<dbReference type="Pfam" id="PF26325">
    <property type="entry name" value="YhjD"/>
    <property type="match status" value="1"/>
</dbReference>
<protein>
    <submittedName>
        <fullName evidence="1">Uncharacterized protein</fullName>
    </submittedName>
</protein>
<organism evidence="1 2">
    <name type="scientific">Paenibacillus agaridevorans</name>
    <dbReference type="NCBI Taxonomy" id="171404"/>
    <lineage>
        <taxon>Bacteria</taxon>
        <taxon>Bacillati</taxon>
        <taxon>Bacillota</taxon>
        <taxon>Bacilli</taxon>
        <taxon>Bacillales</taxon>
        <taxon>Paenibacillaceae</taxon>
        <taxon>Paenibacillus</taxon>
    </lineage>
</organism>
<evidence type="ECO:0000313" key="2">
    <source>
        <dbReference type="Proteomes" id="UP000245202"/>
    </source>
</evidence>
<evidence type="ECO:0000313" key="1">
    <source>
        <dbReference type="EMBL" id="GBG08324.1"/>
    </source>
</evidence>
<name>A0A2R5EY99_9BACL</name>
<dbReference type="Proteomes" id="UP000245202">
    <property type="component" value="Unassembled WGS sequence"/>
</dbReference>
<dbReference type="EMBL" id="BDQX01000163">
    <property type="protein sequence ID" value="GBG08324.1"/>
    <property type="molecule type" value="Genomic_DNA"/>
</dbReference>
<accession>A0A2R5EY99</accession>
<proteinExistence type="predicted"/>